<proteinExistence type="inferred from homology"/>
<dbReference type="PANTHER" id="PTHR42753">
    <property type="entry name" value="MITOCHONDRIAL RIBOSOME PROTEIN L39/PROLYL-TRNA LIGASE FAMILY MEMBER"/>
    <property type="match status" value="1"/>
</dbReference>
<dbReference type="PROSITE" id="PS50862">
    <property type="entry name" value="AA_TRNA_LIGASE_II"/>
    <property type="match status" value="1"/>
</dbReference>
<evidence type="ECO:0000256" key="7">
    <source>
        <dbReference type="ARBA" id="ARBA00023146"/>
    </source>
</evidence>
<sequence length="589" mass="68337">MFTKNASSLKSKNSKIDEVQLLQSIGYIAPQNTGYYHYLPLGLRVLNNISKVIDKEFSIKDDFNYNIEKLELSQSSPVNLWKKTHRYPANKDEVFTYMENDKNLRLLNPTCEESITQLFKSNYMKGNSHLPKIFYQTTKKIRNEKRPRFGLIRTREFIMNDCYSFHNTPEDTSKFFKIMENKYRNIFNKLKIPVIAAMADSGDIGGSESIEFQYQDSRGEDTLLTCKSCHTGFNIEQFNGQLNGKLHEAVTKDLTFKLCWNADKSSLVAIYYPKGEELSINKVEEELGDDVDAESFFADREVGNQKIVDDINSKEDLQNYLFELPIVRMIDLRINKRGDLPDWPFKVFSKYQFMNIDKVDLCKPVSEAYDCPECKSENTINVTRSIEVGHIFNLGDRYTNKDNLKVMNVDDISKPIYMGCYGIGVSRLLQILAIENQDSLGINLPKVVTPYTVNFIVDNYKKNINEIFEEDSDLKVFLQDINNKQIEKDYYLDLASDIKQFDKAKVSAAVGIPINVYCNGKHTKLPYVEVEIRGDIIDENWINKLQNIVKDKDNFKVLREHKSDKRLPLIKINYKDTFDVCDEILKIMR</sequence>
<protein>
    <recommendedName>
        <fullName evidence="2">proline--tRNA ligase</fullName>
        <ecNumber evidence="2">6.1.1.15</ecNumber>
    </recommendedName>
    <alternativeName>
        <fullName evidence="8">Prolyl-tRNA synthetase</fullName>
    </alternativeName>
</protein>
<dbReference type="PANTHER" id="PTHR42753:SF2">
    <property type="entry name" value="PROLINE--TRNA LIGASE"/>
    <property type="match status" value="1"/>
</dbReference>
<keyword evidence="3" id="KW-0436">Ligase</keyword>
<keyword evidence="5" id="KW-0067">ATP-binding</keyword>
<keyword evidence="6" id="KW-0648">Protein biosynthesis</keyword>
<dbReference type="InterPro" id="IPR045864">
    <property type="entry name" value="aa-tRNA-synth_II/BPL/LPL"/>
</dbReference>
<evidence type="ECO:0000256" key="6">
    <source>
        <dbReference type="ARBA" id="ARBA00022917"/>
    </source>
</evidence>
<dbReference type="Proteomes" id="UP000183365">
    <property type="component" value="Unassembled WGS sequence"/>
</dbReference>
<dbReference type="PRINTS" id="PR01046">
    <property type="entry name" value="TRNASYNTHPRO"/>
</dbReference>
<dbReference type="InterPro" id="IPR006195">
    <property type="entry name" value="aa-tRNA-synth_II"/>
</dbReference>
<evidence type="ECO:0000256" key="5">
    <source>
        <dbReference type="ARBA" id="ARBA00022840"/>
    </source>
</evidence>
<dbReference type="SUPFAM" id="SSF55681">
    <property type="entry name" value="Class II aaRS and biotin synthetases"/>
    <property type="match status" value="2"/>
</dbReference>
<keyword evidence="7" id="KW-0030">Aminoacyl-tRNA synthetase</keyword>
<dbReference type="Pfam" id="PF00587">
    <property type="entry name" value="tRNA-synt_2b"/>
    <property type="match status" value="1"/>
</dbReference>
<evidence type="ECO:0000313" key="12">
    <source>
        <dbReference type="Proteomes" id="UP000183365"/>
    </source>
</evidence>
<evidence type="ECO:0000256" key="2">
    <source>
        <dbReference type="ARBA" id="ARBA00012831"/>
    </source>
</evidence>
<gene>
    <name evidence="11" type="ORF">HGUI_00199</name>
</gene>
<dbReference type="NCBIfam" id="TIGR00409">
    <property type="entry name" value="proS_fam_II"/>
    <property type="match status" value="1"/>
</dbReference>
<organism evidence="11 12">
    <name type="scientific">Hanseniaspora guilliermondii</name>
    <dbReference type="NCBI Taxonomy" id="56406"/>
    <lineage>
        <taxon>Eukaryota</taxon>
        <taxon>Fungi</taxon>
        <taxon>Dikarya</taxon>
        <taxon>Ascomycota</taxon>
        <taxon>Saccharomycotina</taxon>
        <taxon>Saccharomycetes</taxon>
        <taxon>Saccharomycodales</taxon>
        <taxon>Saccharomycodaceae</taxon>
        <taxon>Hanseniaspora</taxon>
    </lineage>
</organism>
<dbReference type="InterPro" id="IPR050062">
    <property type="entry name" value="Pro-tRNA_synthetase"/>
</dbReference>
<dbReference type="GO" id="GO:0004827">
    <property type="term" value="F:proline-tRNA ligase activity"/>
    <property type="evidence" value="ECO:0007669"/>
    <property type="project" value="UniProtKB-EC"/>
</dbReference>
<dbReference type="InterPro" id="IPR002314">
    <property type="entry name" value="aa-tRNA-synt_IIb"/>
</dbReference>
<dbReference type="OrthoDB" id="10267474at2759"/>
<evidence type="ECO:0000259" key="10">
    <source>
        <dbReference type="PROSITE" id="PS50862"/>
    </source>
</evidence>
<evidence type="ECO:0000256" key="4">
    <source>
        <dbReference type="ARBA" id="ARBA00022741"/>
    </source>
</evidence>
<feature type="domain" description="Aminoacyl-transfer RNA synthetases class-II family profile" evidence="10">
    <location>
        <begin position="42"/>
        <end position="450"/>
    </location>
</feature>
<comment type="catalytic activity">
    <reaction evidence="9">
        <text>tRNA(Pro) + L-proline + ATP = L-prolyl-tRNA(Pro) + AMP + diphosphate</text>
        <dbReference type="Rhea" id="RHEA:14305"/>
        <dbReference type="Rhea" id="RHEA-COMP:9700"/>
        <dbReference type="Rhea" id="RHEA-COMP:9702"/>
        <dbReference type="ChEBI" id="CHEBI:30616"/>
        <dbReference type="ChEBI" id="CHEBI:33019"/>
        <dbReference type="ChEBI" id="CHEBI:60039"/>
        <dbReference type="ChEBI" id="CHEBI:78442"/>
        <dbReference type="ChEBI" id="CHEBI:78532"/>
        <dbReference type="ChEBI" id="CHEBI:456215"/>
        <dbReference type="EC" id="6.1.1.15"/>
    </reaction>
</comment>
<keyword evidence="12" id="KW-1185">Reference proteome</keyword>
<dbReference type="Gene3D" id="3.30.930.10">
    <property type="entry name" value="Bira Bifunctional Protein, Domain 2"/>
    <property type="match status" value="2"/>
</dbReference>
<evidence type="ECO:0000256" key="8">
    <source>
        <dbReference type="ARBA" id="ARBA00029731"/>
    </source>
</evidence>
<evidence type="ECO:0000256" key="3">
    <source>
        <dbReference type="ARBA" id="ARBA00022598"/>
    </source>
</evidence>
<dbReference type="GO" id="GO:0006433">
    <property type="term" value="P:prolyl-tRNA aminoacylation"/>
    <property type="evidence" value="ECO:0007669"/>
    <property type="project" value="InterPro"/>
</dbReference>
<name>A0A1L0CTB8_9ASCO</name>
<accession>A0A1L0CTB8</accession>
<dbReference type="VEuPathDB" id="FungiDB:HGUI_00199"/>
<dbReference type="GO" id="GO:0005524">
    <property type="term" value="F:ATP binding"/>
    <property type="evidence" value="ECO:0007669"/>
    <property type="project" value="UniProtKB-KW"/>
</dbReference>
<dbReference type="InterPro" id="IPR004500">
    <property type="entry name" value="Pro-tRNA-synth_IIa_bac-type"/>
</dbReference>
<keyword evidence="4" id="KW-0547">Nucleotide-binding</keyword>
<reference evidence="12" key="1">
    <citation type="submission" date="2016-11" db="EMBL/GenBank/DDBJ databases">
        <authorList>
            <person name="Guldener U."/>
        </authorList>
    </citation>
    <scope>NUCLEOTIDE SEQUENCE [LARGE SCALE GENOMIC DNA]</scope>
</reference>
<dbReference type="GO" id="GO:0005739">
    <property type="term" value="C:mitochondrion"/>
    <property type="evidence" value="ECO:0007669"/>
    <property type="project" value="TreeGrafter"/>
</dbReference>
<comment type="similarity">
    <text evidence="1">Belongs to the class-II aminoacyl-tRNA synthetase family.</text>
</comment>
<evidence type="ECO:0000256" key="1">
    <source>
        <dbReference type="ARBA" id="ARBA00008226"/>
    </source>
</evidence>
<dbReference type="InterPro" id="IPR002316">
    <property type="entry name" value="Pro-tRNA-ligase_IIa"/>
</dbReference>
<dbReference type="EMBL" id="FQNF01000003">
    <property type="protein sequence ID" value="SGZ37999.1"/>
    <property type="molecule type" value="Genomic_DNA"/>
</dbReference>
<evidence type="ECO:0000256" key="9">
    <source>
        <dbReference type="ARBA" id="ARBA00047671"/>
    </source>
</evidence>
<evidence type="ECO:0000313" key="11">
    <source>
        <dbReference type="EMBL" id="SGZ37999.1"/>
    </source>
</evidence>
<dbReference type="EC" id="6.1.1.15" evidence="2"/>
<dbReference type="AlphaFoldDB" id="A0A1L0CTB8"/>